<protein>
    <submittedName>
        <fullName evidence="2">Uncharacterized protein</fullName>
    </submittedName>
</protein>
<sequence length="160" mass="17340">MTSEGPVTGDPTLSLRRLRKLCLESTANCHPPPNHPHPKTPKCPPLLNAPAPSPPKPSLPASKQLPPLSQPPPRNHPPLRTQAVISNAKTKVSSLIPEIVRNTSGVWTVVHPTWELWPISLPALLVCTSTRVPILAISLATSSARSNLQQLLLLPRLRSH</sequence>
<reference evidence="2" key="1">
    <citation type="submission" date="2021-05" db="EMBL/GenBank/DDBJ databases">
        <authorList>
            <person name="Alioto T."/>
            <person name="Alioto T."/>
            <person name="Gomez Garrido J."/>
        </authorList>
    </citation>
    <scope>NUCLEOTIDE SEQUENCE</scope>
</reference>
<evidence type="ECO:0000256" key="1">
    <source>
        <dbReference type="SAM" id="MobiDB-lite"/>
    </source>
</evidence>
<organism evidence="2">
    <name type="scientific">Cacopsylla melanoneura</name>
    <dbReference type="NCBI Taxonomy" id="428564"/>
    <lineage>
        <taxon>Eukaryota</taxon>
        <taxon>Metazoa</taxon>
        <taxon>Ecdysozoa</taxon>
        <taxon>Arthropoda</taxon>
        <taxon>Hexapoda</taxon>
        <taxon>Insecta</taxon>
        <taxon>Pterygota</taxon>
        <taxon>Neoptera</taxon>
        <taxon>Paraneoptera</taxon>
        <taxon>Hemiptera</taxon>
        <taxon>Sternorrhyncha</taxon>
        <taxon>Psylloidea</taxon>
        <taxon>Psyllidae</taxon>
        <taxon>Psyllinae</taxon>
        <taxon>Cacopsylla</taxon>
    </lineage>
</organism>
<name>A0A8D8PZS5_9HEMI</name>
<proteinExistence type="predicted"/>
<feature type="region of interest" description="Disordered" evidence="1">
    <location>
        <begin position="26"/>
        <end position="80"/>
    </location>
</feature>
<dbReference type="EMBL" id="HBUF01047299">
    <property type="protein sequence ID" value="CAG6620242.1"/>
    <property type="molecule type" value="Transcribed_RNA"/>
</dbReference>
<dbReference type="AlphaFoldDB" id="A0A8D8PZS5"/>
<dbReference type="EMBL" id="HBUF01047300">
    <property type="protein sequence ID" value="CAG6620244.1"/>
    <property type="molecule type" value="Transcribed_RNA"/>
</dbReference>
<accession>A0A8D8PZS5</accession>
<evidence type="ECO:0000313" key="2">
    <source>
        <dbReference type="EMBL" id="CAG6620244.1"/>
    </source>
</evidence>